<accession>A0A2P2MKQ7</accession>
<evidence type="ECO:0000313" key="1">
    <source>
        <dbReference type="EMBL" id="MBX30815.1"/>
    </source>
</evidence>
<name>A0A2P2MKQ7_RHIMU</name>
<dbReference type="EMBL" id="GGEC01050331">
    <property type="protein sequence ID" value="MBX30815.1"/>
    <property type="molecule type" value="Transcribed_RNA"/>
</dbReference>
<sequence>MTFKSMRLREAIDWTWKKVFPFFCWYLIIRKIVNFQEICVHRER</sequence>
<dbReference type="AlphaFoldDB" id="A0A2P2MKQ7"/>
<protein>
    <submittedName>
        <fullName evidence="1">Uncharacterized protein</fullName>
    </submittedName>
</protein>
<organism evidence="1">
    <name type="scientific">Rhizophora mucronata</name>
    <name type="common">Asiatic mangrove</name>
    <dbReference type="NCBI Taxonomy" id="61149"/>
    <lineage>
        <taxon>Eukaryota</taxon>
        <taxon>Viridiplantae</taxon>
        <taxon>Streptophyta</taxon>
        <taxon>Embryophyta</taxon>
        <taxon>Tracheophyta</taxon>
        <taxon>Spermatophyta</taxon>
        <taxon>Magnoliopsida</taxon>
        <taxon>eudicotyledons</taxon>
        <taxon>Gunneridae</taxon>
        <taxon>Pentapetalae</taxon>
        <taxon>rosids</taxon>
        <taxon>fabids</taxon>
        <taxon>Malpighiales</taxon>
        <taxon>Rhizophoraceae</taxon>
        <taxon>Rhizophora</taxon>
    </lineage>
</organism>
<proteinExistence type="predicted"/>
<reference evidence="1" key="1">
    <citation type="submission" date="2018-02" db="EMBL/GenBank/DDBJ databases">
        <title>Rhizophora mucronata_Transcriptome.</title>
        <authorList>
            <person name="Meera S.P."/>
            <person name="Sreeshan A."/>
            <person name="Augustine A."/>
        </authorList>
    </citation>
    <scope>NUCLEOTIDE SEQUENCE</scope>
    <source>
        <tissue evidence="1">Leaf</tissue>
    </source>
</reference>